<proteinExistence type="predicted"/>
<evidence type="ECO:0000313" key="2">
    <source>
        <dbReference type="EMBL" id="GGG87300.1"/>
    </source>
</evidence>
<reference evidence="2" key="1">
    <citation type="journal article" date="2014" name="Int. J. Syst. Evol. Microbiol.">
        <title>Complete genome sequence of Corynebacterium casei LMG S-19264T (=DSM 44701T), isolated from a smear-ripened cheese.</title>
        <authorList>
            <consortium name="US DOE Joint Genome Institute (JGI-PGF)"/>
            <person name="Walter F."/>
            <person name="Albersmeier A."/>
            <person name="Kalinowski J."/>
            <person name="Ruckert C."/>
        </authorList>
    </citation>
    <scope>NUCLEOTIDE SEQUENCE</scope>
    <source>
        <strain evidence="2">CGMCC 1.12997</strain>
    </source>
</reference>
<sequence length="85" mass="9365">MLIDQILEEKKGALKADDVAPILAVSVKQIYKMAANGEIPSLRIASSVRFDPHDLAVWLRARSSAPEIEPNARVSAVRSLVRQRS</sequence>
<evidence type="ECO:0000259" key="1">
    <source>
        <dbReference type="Pfam" id="PF12728"/>
    </source>
</evidence>
<dbReference type="RefSeq" id="WP_188555458.1">
    <property type="nucleotide sequence ID" value="NZ_BMGT01000004.1"/>
</dbReference>
<evidence type="ECO:0000313" key="3">
    <source>
        <dbReference type="Proteomes" id="UP000647241"/>
    </source>
</evidence>
<dbReference type="InterPro" id="IPR009061">
    <property type="entry name" value="DNA-bd_dom_put_sf"/>
</dbReference>
<dbReference type="SUPFAM" id="SSF46955">
    <property type="entry name" value="Putative DNA-binding domain"/>
    <property type="match status" value="1"/>
</dbReference>
<name>A0A917MA07_9BACT</name>
<dbReference type="InterPro" id="IPR041657">
    <property type="entry name" value="HTH_17"/>
</dbReference>
<feature type="domain" description="Helix-turn-helix" evidence="1">
    <location>
        <begin position="14"/>
        <end position="63"/>
    </location>
</feature>
<dbReference type="EMBL" id="BMGT01000004">
    <property type="protein sequence ID" value="GGG87300.1"/>
    <property type="molecule type" value="Genomic_DNA"/>
</dbReference>
<gene>
    <name evidence="2" type="ORF">GCM10011585_34200</name>
</gene>
<dbReference type="Pfam" id="PF12728">
    <property type="entry name" value="HTH_17"/>
    <property type="match status" value="1"/>
</dbReference>
<dbReference type="AlphaFoldDB" id="A0A917MA07"/>
<reference evidence="2" key="2">
    <citation type="submission" date="2020-09" db="EMBL/GenBank/DDBJ databases">
        <authorList>
            <person name="Sun Q."/>
            <person name="Zhou Y."/>
        </authorList>
    </citation>
    <scope>NUCLEOTIDE SEQUENCE</scope>
    <source>
        <strain evidence="2">CGMCC 1.12997</strain>
    </source>
</reference>
<keyword evidence="3" id="KW-1185">Reference proteome</keyword>
<dbReference type="Proteomes" id="UP000647241">
    <property type="component" value="Unassembled WGS sequence"/>
</dbReference>
<comment type="caution">
    <text evidence="2">The sequence shown here is derived from an EMBL/GenBank/DDBJ whole genome shotgun (WGS) entry which is preliminary data.</text>
</comment>
<accession>A0A917MA07</accession>
<protein>
    <recommendedName>
        <fullName evidence="1">Helix-turn-helix domain-containing protein</fullName>
    </recommendedName>
</protein>
<organism evidence="2 3">
    <name type="scientific">Edaphobacter dinghuensis</name>
    <dbReference type="NCBI Taxonomy" id="1560005"/>
    <lineage>
        <taxon>Bacteria</taxon>
        <taxon>Pseudomonadati</taxon>
        <taxon>Acidobacteriota</taxon>
        <taxon>Terriglobia</taxon>
        <taxon>Terriglobales</taxon>
        <taxon>Acidobacteriaceae</taxon>
        <taxon>Edaphobacter</taxon>
    </lineage>
</organism>